<evidence type="ECO:0000256" key="10">
    <source>
        <dbReference type="SAM" id="Phobius"/>
    </source>
</evidence>
<feature type="transmembrane region" description="Helical" evidence="10">
    <location>
        <begin position="359"/>
        <end position="377"/>
    </location>
</feature>
<comment type="similarity">
    <text evidence="2 9">Belongs to the membrane-bound acyltransferase family.</text>
</comment>
<dbReference type="GO" id="GO:0005886">
    <property type="term" value="C:plasma membrane"/>
    <property type="evidence" value="ECO:0007669"/>
    <property type="project" value="UniProtKB-SubCell"/>
</dbReference>
<protein>
    <submittedName>
        <fullName evidence="11">D-alanyl-lipoteichoic acid acyltransferase DltB, MBOAT superfamily</fullName>
    </submittedName>
</protein>
<feature type="transmembrane region" description="Helical" evidence="10">
    <location>
        <begin position="524"/>
        <end position="541"/>
    </location>
</feature>
<feature type="transmembrane region" description="Helical" evidence="10">
    <location>
        <begin position="29"/>
        <end position="50"/>
    </location>
</feature>
<dbReference type="AlphaFoldDB" id="A0A1G6YMY0"/>
<evidence type="ECO:0000256" key="4">
    <source>
        <dbReference type="ARBA" id="ARBA00022679"/>
    </source>
</evidence>
<evidence type="ECO:0000256" key="6">
    <source>
        <dbReference type="ARBA" id="ARBA00022989"/>
    </source>
</evidence>
<dbReference type="InterPro" id="IPR024194">
    <property type="entry name" value="Ac/AlaTfrase_AlgI/DltB"/>
</dbReference>
<dbReference type="InterPro" id="IPR051085">
    <property type="entry name" value="MB_O-acyltransferase"/>
</dbReference>
<gene>
    <name evidence="11" type="ORF">SAMN05421544_101216</name>
</gene>
<evidence type="ECO:0000256" key="5">
    <source>
        <dbReference type="ARBA" id="ARBA00022692"/>
    </source>
</evidence>
<feature type="transmembrane region" description="Helical" evidence="10">
    <location>
        <begin position="59"/>
        <end position="85"/>
    </location>
</feature>
<keyword evidence="3 9" id="KW-1003">Cell membrane</keyword>
<dbReference type="GO" id="GO:0042121">
    <property type="term" value="P:alginic acid biosynthetic process"/>
    <property type="evidence" value="ECO:0007669"/>
    <property type="project" value="InterPro"/>
</dbReference>
<name>A0A1G6YMY0_9FLAO</name>
<organism evidence="11 12">
    <name type="scientific">Riemerella columbipharyngis</name>
    <dbReference type="NCBI Taxonomy" id="1071918"/>
    <lineage>
        <taxon>Bacteria</taxon>
        <taxon>Pseudomonadati</taxon>
        <taxon>Bacteroidota</taxon>
        <taxon>Flavobacteriia</taxon>
        <taxon>Flavobacteriales</taxon>
        <taxon>Weeksellaceae</taxon>
        <taxon>Riemerella</taxon>
    </lineage>
</organism>
<accession>A0A1G6YMY0</accession>
<comment type="subcellular location">
    <subcellularLocation>
        <location evidence="1">Cell membrane</location>
        <topology evidence="1">Multi-pass membrane protein</topology>
    </subcellularLocation>
</comment>
<evidence type="ECO:0000256" key="1">
    <source>
        <dbReference type="ARBA" id="ARBA00004651"/>
    </source>
</evidence>
<feature type="transmembrane region" description="Helical" evidence="10">
    <location>
        <begin position="440"/>
        <end position="460"/>
    </location>
</feature>
<keyword evidence="6 10" id="KW-1133">Transmembrane helix</keyword>
<evidence type="ECO:0000256" key="9">
    <source>
        <dbReference type="PIRNR" id="PIRNR016636"/>
    </source>
</evidence>
<feature type="transmembrane region" description="Helical" evidence="10">
    <location>
        <begin position="217"/>
        <end position="244"/>
    </location>
</feature>
<feature type="transmembrane region" description="Helical" evidence="10">
    <location>
        <begin position="105"/>
        <end position="123"/>
    </location>
</feature>
<evidence type="ECO:0000313" key="12">
    <source>
        <dbReference type="Proteomes" id="UP000198517"/>
    </source>
</evidence>
<feature type="transmembrane region" description="Helical" evidence="10">
    <location>
        <begin position="264"/>
        <end position="286"/>
    </location>
</feature>
<keyword evidence="8 9" id="KW-0012">Acyltransferase</keyword>
<proteinExistence type="inferred from homology"/>
<reference evidence="11 12" key="1">
    <citation type="submission" date="2016-10" db="EMBL/GenBank/DDBJ databases">
        <authorList>
            <person name="de Groot N.N."/>
        </authorList>
    </citation>
    <scope>NUCLEOTIDE SEQUENCE [LARGE SCALE GENOMIC DNA]</scope>
    <source>
        <strain evidence="11 12">DSM 24015</strain>
    </source>
</reference>
<keyword evidence="5 10" id="KW-0812">Transmembrane</keyword>
<evidence type="ECO:0000313" key="11">
    <source>
        <dbReference type="EMBL" id="SDD91874.1"/>
    </source>
</evidence>
<evidence type="ECO:0000256" key="2">
    <source>
        <dbReference type="ARBA" id="ARBA00010323"/>
    </source>
</evidence>
<dbReference type="PANTHER" id="PTHR13285">
    <property type="entry name" value="ACYLTRANSFERASE"/>
    <property type="match status" value="1"/>
</dbReference>
<dbReference type="InterPro" id="IPR004299">
    <property type="entry name" value="MBOAT_fam"/>
</dbReference>
<feature type="transmembrane region" description="Helical" evidence="10">
    <location>
        <begin position="135"/>
        <end position="155"/>
    </location>
</feature>
<evidence type="ECO:0000256" key="8">
    <source>
        <dbReference type="ARBA" id="ARBA00023315"/>
    </source>
</evidence>
<feature type="transmembrane region" description="Helical" evidence="10">
    <location>
        <begin position="330"/>
        <end position="353"/>
    </location>
</feature>
<dbReference type="GO" id="GO:0016746">
    <property type="term" value="F:acyltransferase activity"/>
    <property type="evidence" value="ECO:0007669"/>
    <property type="project" value="UniProtKB-KW"/>
</dbReference>
<dbReference type="InterPro" id="IPR028362">
    <property type="entry name" value="AlgI"/>
</dbReference>
<keyword evidence="7 9" id="KW-0472">Membrane</keyword>
<dbReference type="Pfam" id="PF03062">
    <property type="entry name" value="MBOAT"/>
    <property type="match status" value="1"/>
</dbReference>
<dbReference type="EMBL" id="FNAS01000001">
    <property type="protein sequence ID" value="SDD91874.1"/>
    <property type="molecule type" value="Genomic_DNA"/>
</dbReference>
<dbReference type="PIRSF" id="PIRSF016636">
    <property type="entry name" value="AlgI_DltB"/>
    <property type="match status" value="1"/>
</dbReference>
<keyword evidence="4 9" id="KW-0808">Transferase</keyword>
<dbReference type="PANTHER" id="PTHR13285:SF23">
    <property type="entry name" value="TEICHOIC ACID D-ALANYLTRANSFERASE"/>
    <property type="match status" value="1"/>
</dbReference>
<feature type="transmembrane region" description="Helical" evidence="10">
    <location>
        <begin position="407"/>
        <end position="428"/>
    </location>
</feature>
<dbReference type="STRING" id="1071918.SAMN05421544_101216"/>
<evidence type="ECO:0000256" key="7">
    <source>
        <dbReference type="ARBA" id="ARBA00023136"/>
    </source>
</evidence>
<feature type="transmembrane region" description="Helical" evidence="10">
    <location>
        <begin position="494"/>
        <end position="512"/>
    </location>
</feature>
<dbReference type="Proteomes" id="UP000198517">
    <property type="component" value="Unassembled WGS sequence"/>
</dbReference>
<keyword evidence="12" id="KW-1185">Reference proteome</keyword>
<sequence length="554" mass="64402">MMHQIQNFFASFDGNAFLHEFVYDSKNPLLFNNGFFVYFFTLFIVLFFALRKHHQARRYVFCAFSLYFFYKASGWFVRLVILSAIVDFYISNAIYKTPEKKKKTVLLVLSIIFNLGMLFYFKYTNFFISISNELFSSHFNPLNILLPIGISFYTFENLSYTVDVYRGEFKPASKFSDYLLFLSFFPKLMMGPIVRVHDFVPQINEPYVISERDFAKGYYLIISGLIKKLVISDFITLNLVNYIFDNPSMHTGLENLFAVYGYAMVIYCDFSGYSDIAIGIALWLGFKIPPNFLSPYQSKNITEFWRRWHISLSSWLKDYLYIPLGGNRKFSIASFIFVGAFLAGAFLMCTHILHLSLLWATGVALALILIFLLPAIITKNSKGIAANFNLMTTMLLGGFWHGASWNFIIWGAIHGTALGVHKIWMLLTGQSLAGINHKRWYRILMGIITFHFVCFGWIFFRTADLGSAQAMIHQIFYDFDTKVFLPFYNNYKGVIWMIVVALCLHMIPDNLTERIIDKSKPFPMWAYAVVFFLFLILYGYFKSAEQVMPIYLQF</sequence>
<dbReference type="PIRSF" id="PIRSF500217">
    <property type="entry name" value="AlgI"/>
    <property type="match status" value="1"/>
</dbReference>
<evidence type="ECO:0000256" key="3">
    <source>
        <dbReference type="ARBA" id="ARBA00022475"/>
    </source>
</evidence>